<accession>A0ACD5ANT6</accession>
<organism evidence="1 2">
    <name type="scientific">Streptomyces citrinus</name>
    <dbReference type="NCBI Taxonomy" id="3118173"/>
    <lineage>
        <taxon>Bacteria</taxon>
        <taxon>Bacillati</taxon>
        <taxon>Actinomycetota</taxon>
        <taxon>Actinomycetes</taxon>
        <taxon>Kitasatosporales</taxon>
        <taxon>Streptomycetaceae</taxon>
        <taxon>Streptomyces</taxon>
    </lineage>
</organism>
<proteinExistence type="predicted"/>
<evidence type="ECO:0000313" key="2">
    <source>
        <dbReference type="Proteomes" id="UP001432251"/>
    </source>
</evidence>
<protein>
    <submittedName>
        <fullName evidence="1">Hydroxyacid dehydrogenase</fullName>
    </submittedName>
</protein>
<keyword evidence="2" id="KW-1185">Reference proteome</keyword>
<gene>
    <name evidence="1" type="ORF">V2W30_11560</name>
</gene>
<evidence type="ECO:0000313" key="1">
    <source>
        <dbReference type="EMBL" id="WWQ68952.1"/>
    </source>
</evidence>
<sequence length="358" mass="37437">MGAQVVERVFPPDVRERLARSVELAGPPLTGPLHGPAAARALGAAEVLVTGWDCPPLTAEVLDLAPRLRAVIHAAGSVRPIVTDAVWERGLTVSSAADANAGPVVAFTLAAVTFAAKGALAAAAGYARAWPGFTERTGADGRVVGVIGASRIGRRVIEALRADPAGYRVLLCDPYVDADGAARLGVELVGLAELCRRSSVVSVHAPELPTTRGMVSAEMLRLIPDGGTVINTARGALVDTQALAAECGTGRLSAYLDVTTPEPLPAGHPLLTLPNVLVTPHVAGAQGSEVRRLGVYAVEEVERYVSGREPAGRVDRGTCGGSRERAPTRPPRQAVPRAPRARGTLRFRSDHRPRYDDT</sequence>
<name>A0ACD5ANT6_9ACTN</name>
<reference evidence="1" key="1">
    <citation type="journal article" date="2025" name="Int. J. Syst. Evol. Microbiol.">
        <title>Streptomyces citrinus sp. nov., with yellow diffusible pigment.</title>
        <authorList>
            <person name="He Y."/>
            <person name="Yang E."/>
            <person name="Xu J."/>
            <person name="Sun Y."/>
            <person name="Sun L."/>
        </authorList>
    </citation>
    <scope>NUCLEOTIDE SEQUENCE</scope>
    <source>
        <strain evidence="1">Q6</strain>
    </source>
</reference>
<dbReference type="EMBL" id="CP146022">
    <property type="protein sequence ID" value="WWQ68952.1"/>
    <property type="molecule type" value="Genomic_DNA"/>
</dbReference>
<dbReference type="Proteomes" id="UP001432251">
    <property type="component" value="Chromosome"/>
</dbReference>